<evidence type="ECO:0000256" key="5">
    <source>
        <dbReference type="ARBA" id="ARBA00022679"/>
    </source>
</evidence>
<dbReference type="InterPro" id="IPR022418">
    <property type="entry name" value="Porphobilinogen_deaminase_C"/>
</dbReference>
<dbReference type="InterPro" id="IPR000860">
    <property type="entry name" value="HemC"/>
</dbReference>
<evidence type="ECO:0000256" key="1">
    <source>
        <dbReference type="ARBA" id="ARBA00002869"/>
    </source>
</evidence>
<dbReference type="GO" id="GO:0005737">
    <property type="term" value="C:cytoplasm"/>
    <property type="evidence" value="ECO:0007669"/>
    <property type="project" value="UniProtKB-UniRule"/>
</dbReference>
<dbReference type="PIRSF" id="PIRSF001438">
    <property type="entry name" value="4pyrrol_synth_OHMeBilane_synth"/>
    <property type="match status" value="1"/>
</dbReference>
<dbReference type="Gene3D" id="3.40.190.10">
    <property type="entry name" value="Periplasmic binding protein-like II"/>
    <property type="match status" value="2"/>
</dbReference>
<dbReference type="Pfam" id="PF03900">
    <property type="entry name" value="Porphobil_deamC"/>
    <property type="match status" value="1"/>
</dbReference>
<keyword evidence="6" id="KW-0627">Porphyrin biosynthesis</keyword>
<evidence type="ECO:0000259" key="9">
    <source>
        <dbReference type="Pfam" id="PF01379"/>
    </source>
</evidence>
<dbReference type="EMBL" id="PTJC01000006">
    <property type="protein sequence ID" value="PPK86136.1"/>
    <property type="molecule type" value="Genomic_DNA"/>
</dbReference>
<dbReference type="RefSeq" id="WP_245911522.1">
    <property type="nucleotide sequence ID" value="NZ_PTJC01000006.1"/>
</dbReference>
<evidence type="ECO:0000313" key="11">
    <source>
        <dbReference type="EMBL" id="PPK86136.1"/>
    </source>
</evidence>
<dbReference type="SUPFAM" id="SSF54782">
    <property type="entry name" value="Porphobilinogen deaminase (hydroxymethylbilane synthase), C-terminal domain"/>
    <property type="match status" value="1"/>
</dbReference>
<gene>
    <name evidence="11" type="ORF">CLV84_3055</name>
</gene>
<evidence type="ECO:0000313" key="12">
    <source>
        <dbReference type="Proteomes" id="UP000237662"/>
    </source>
</evidence>
<evidence type="ECO:0000256" key="8">
    <source>
        <dbReference type="NCBIfam" id="TIGR00212"/>
    </source>
</evidence>
<protein>
    <recommendedName>
        <fullName evidence="8">Hydroxymethylbilane synthase</fullName>
        <ecNumber evidence="8">2.5.1.61</ecNumber>
    </recommendedName>
</protein>
<comment type="pathway">
    <text evidence="2">Porphyrin-containing compound metabolism; protoporphyrin-IX biosynthesis; coproporphyrinogen-III from 5-aminolevulinate: step 2/4.</text>
</comment>
<comment type="subunit">
    <text evidence="4">Monomer.</text>
</comment>
<accession>A0A2S6I4M8</accession>
<comment type="similarity">
    <text evidence="3">Belongs to the HMBS family.</text>
</comment>
<evidence type="ECO:0000256" key="3">
    <source>
        <dbReference type="ARBA" id="ARBA00005638"/>
    </source>
</evidence>
<dbReference type="InterPro" id="IPR022417">
    <property type="entry name" value="Porphobilin_deaminase_N"/>
</dbReference>
<dbReference type="InterPro" id="IPR036803">
    <property type="entry name" value="Porphobilinogen_deaminase_C_sf"/>
</dbReference>
<dbReference type="PRINTS" id="PR00151">
    <property type="entry name" value="PORPHBDMNASE"/>
</dbReference>
<comment type="catalytic activity">
    <reaction evidence="7">
        <text>4 porphobilinogen + H2O = hydroxymethylbilane + 4 NH4(+)</text>
        <dbReference type="Rhea" id="RHEA:13185"/>
        <dbReference type="ChEBI" id="CHEBI:15377"/>
        <dbReference type="ChEBI" id="CHEBI:28938"/>
        <dbReference type="ChEBI" id="CHEBI:57845"/>
        <dbReference type="ChEBI" id="CHEBI:58126"/>
        <dbReference type="EC" id="2.5.1.61"/>
    </reaction>
</comment>
<dbReference type="Gene3D" id="3.30.160.40">
    <property type="entry name" value="Porphobilinogen deaminase, C-terminal domain"/>
    <property type="match status" value="1"/>
</dbReference>
<dbReference type="Proteomes" id="UP000237662">
    <property type="component" value="Unassembled WGS sequence"/>
</dbReference>
<feature type="domain" description="Porphobilinogen deaminase N-terminal" evidence="9">
    <location>
        <begin position="2"/>
        <end position="213"/>
    </location>
</feature>
<evidence type="ECO:0000256" key="7">
    <source>
        <dbReference type="ARBA" id="ARBA00048169"/>
    </source>
</evidence>
<dbReference type="GO" id="GO:0004418">
    <property type="term" value="F:hydroxymethylbilane synthase activity"/>
    <property type="evidence" value="ECO:0007669"/>
    <property type="project" value="UniProtKB-UniRule"/>
</dbReference>
<evidence type="ECO:0000256" key="6">
    <source>
        <dbReference type="ARBA" id="ARBA00023244"/>
    </source>
</evidence>
<evidence type="ECO:0000256" key="4">
    <source>
        <dbReference type="ARBA" id="ARBA00011245"/>
    </source>
</evidence>
<dbReference type="SUPFAM" id="SSF53850">
    <property type="entry name" value="Periplasmic binding protein-like II"/>
    <property type="match status" value="1"/>
</dbReference>
<dbReference type="Pfam" id="PF01379">
    <property type="entry name" value="Porphobil_deam"/>
    <property type="match status" value="1"/>
</dbReference>
<name>A0A2S6I4M8_9BACT</name>
<dbReference type="GO" id="GO:0006783">
    <property type="term" value="P:heme biosynthetic process"/>
    <property type="evidence" value="ECO:0007669"/>
    <property type="project" value="TreeGrafter"/>
</dbReference>
<keyword evidence="5" id="KW-0808">Transferase</keyword>
<organism evidence="11 12">
    <name type="scientific">Neolewinella xylanilytica</name>
    <dbReference type="NCBI Taxonomy" id="1514080"/>
    <lineage>
        <taxon>Bacteria</taxon>
        <taxon>Pseudomonadati</taxon>
        <taxon>Bacteroidota</taxon>
        <taxon>Saprospiria</taxon>
        <taxon>Saprospirales</taxon>
        <taxon>Lewinellaceae</taxon>
        <taxon>Neolewinella</taxon>
    </lineage>
</organism>
<dbReference type="NCBIfam" id="TIGR00212">
    <property type="entry name" value="hemC"/>
    <property type="match status" value="1"/>
</dbReference>
<dbReference type="PANTHER" id="PTHR11557:SF0">
    <property type="entry name" value="PORPHOBILINOGEN DEAMINASE"/>
    <property type="match status" value="1"/>
</dbReference>
<feature type="domain" description="Porphobilinogen deaminase C-terminal" evidence="10">
    <location>
        <begin position="227"/>
        <end position="253"/>
    </location>
</feature>
<dbReference type="AlphaFoldDB" id="A0A2S6I4M8"/>
<evidence type="ECO:0000256" key="2">
    <source>
        <dbReference type="ARBA" id="ARBA00004735"/>
    </source>
</evidence>
<keyword evidence="12" id="KW-1185">Reference proteome</keyword>
<comment type="caution">
    <text evidence="11">The sequence shown here is derived from an EMBL/GenBank/DDBJ whole genome shotgun (WGS) entry which is preliminary data.</text>
</comment>
<dbReference type="EC" id="2.5.1.61" evidence="8"/>
<reference evidence="11 12" key="1">
    <citation type="submission" date="2018-02" db="EMBL/GenBank/DDBJ databases">
        <title>Genomic Encyclopedia of Archaeal and Bacterial Type Strains, Phase II (KMG-II): from individual species to whole genera.</title>
        <authorList>
            <person name="Goeker M."/>
        </authorList>
    </citation>
    <scope>NUCLEOTIDE SEQUENCE [LARGE SCALE GENOMIC DNA]</scope>
    <source>
        <strain evidence="11 12">DSM 29526</strain>
    </source>
</reference>
<comment type="function">
    <text evidence="1">Tetrapolymerization of the monopyrrole PBG into the hydroxymethylbilane pre-uroporphyrinogen in several discrete steps.</text>
</comment>
<proteinExistence type="inferred from homology"/>
<sequence length="300" mass="32898">MIRIGTRGSRLALWQAHFVQAELRKHGIESELEIIKTQGDRVQHLGFDKLEGKGFFTKEIEDALLEGRIDCAVHSLKDLPTNHPEGLVLAALSYRASVGDRILVHPDRVVKGKPFGLADNATIGTSSNRRKAILKDLHPGLLPVDIRGNVPTRMKKALSGELDAVVLAAAGLERLDLDLSGLHVIEPSPREFVPAPGQGVMAVQCREEDIEIRKRLSLFHHPVVGECTNVERTVLNLMEGGCSMPLGVYCEQDQLGNYHVWAAFAQTANEPLRRVQLSQSTRAGLAEAVVERLLSAPSAR</sequence>
<dbReference type="PANTHER" id="PTHR11557">
    <property type="entry name" value="PORPHOBILINOGEN DEAMINASE"/>
    <property type="match status" value="1"/>
</dbReference>
<evidence type="ECO:0000259" key="10">
    <source>
        <dbReference type="Pfam" id="PF03900"/>
    </source>
</evidence>